<evidence type="ECO:0000313" key="2">
    <source>
        <dbReference type="EnsemblMetazoa" id="Aqu2.1.29025_001"/>
    </source>
</evidence>
<dbReference type="SMART" id="SM00233">
    <property type="entry name" value="PH"/>
    <property type="match status" value="1"/>
</dbReference>
<dbReference type="OrthoDB" id="10254377at2759"/>
<name>A0A1X7UM12_AMPQE</name>
<accession>A0A1X7UM12</accession>
<dbReference type="Pfam" id="PF22697">
    <property type="entry name" value="SOS1_NGEF_PH"/>
    <property type="match status" value="1"/>
</dbReference>
<dbReference type="EnsemblMetazoa" id="Aqu2.1.29025_001">
    <property type="protein sequence ID" value="Aqu2.1.29025_001"/>
    <property type="gene ID" value="Aqu2.1.29025"/>
</dbReference>
<organism evidence="2">
    <name type="scientific">Amphimedon queenslandica</name>
    <name type="common">Sponge</name>
    <dbReference type="NCBI Taxonomy" id="400682"/>
    <lineage>
        <taxon>Eukaryota</taxon>
        <taxon>Metazoa</taxon>
        <taxon>Porifera</taxon>
        <taxon>Demospongiae</taxon>
        <taxon>Heteroscleromorpha</taxon>
        <taxon>Haplosclerida</taxon>
        <taxon>Niphatidae</taxon>
        <taxon>Amphimedon</taxon>
    </lineage>
</organism>
<protein>
    <recommendedName>
        <fullName evidence="1">PH domain-containing protein</fullName>
    </recommendedName>
</protein>
<dbReference type="InterPro" id="IPR055251">
    <property type="entry name" value="SOS1_NGEF_PH"/>
</dbReference>
<dbReference type="InterPro" id="IPR011993">
    <property type="entry name" value="PH-like_dom_sf"/>
</dbReference>
<dbReference type="InterPro" id="IPR001849">
    <property type="entry name" value="PH_domain"/>
</dbReference>
<evidence type="ECO:0000259" key="1">
    <source>
        <dbReference type="PROSITE" id="PS50003"/>
    </source>
</evidence>
<dbReference type="STRING" id="400682.A0A1X7UM12"/>
<dbReference type="AlphaFoldDB" id="A0A1X7UM12"/>
<proteinExistence type="predicted"/>
<dbReference type="eggNOG" id="KOG3417">
    <property type="taxonomic scope" value="Eukaryota"/>
</dbReference>
<dbReference type="InParanoid" id="A0A1X7UM12"/>
<reference evidence="2" key="1">
    <citation type="submission" date="2017-05" db="UniProtKB">
        <authorList>
            <consortium name="EnsemblMetazoa"/>
        </authorList>
    </citation>
    <scope>IDENTIFICATION</scope>
</reference>
<dbReference type="PROSITE" id="PS50003">
    <property type="entry name" value="PH_DOMAIN"/>
    <property type="match status" value="1"/>
</dbReference>
<dbReference type="SUPFAM" id="SSF50729">
    <property type="entry name" value="PH domain-like"/>
    <property type="match status" value="1"/>
</dbReference>
<feature type="domain" description="PH" evidence="1">
    <location>
        <begin position="104"/>
        <end position="225"/>
    </location>
</feature>
<sequence>MSAWVFCLQTDGEESASESALFPWLRVTTHTLSLAQATLIWAEMTVGWENEGYLRVILLCVSDIMMMFRGVTDEVLYSENIRNVLKIESKIEVGCPVLLDKEQALVRKGILCIWRQDDKLLTFSRKTRRRQNYCFLFSKHFLVTQRVEKKGEEGYRLLKENRLLSLAKCRIHEHALPEYPQLRFLSFGLEIDDGSQSQSKQKLIFIAMSVAEKAQWIADIAQCIENEKQNKILQSQSQGESVELNSKFMRYSTFRSGKEQLSESAQT</sequence>
<dbReference type="Gene3D" id="2.30.29.30">
    <property type="entry name" value="Pleckstrin-homology domain (PH domain)/Phosphotyrosine-binding domain (PTB)"/>
    <property type="match status" value="1"/>
</dbReference>